<evidence type="ECO:0000313" key="1">
    <source>
        <dbReference type="EMBL" id="MFG1253111.1"/>
    </source>
</evidence>
<dbReference type="Proteomes" id="UP001604043">
    <property type="component" value="Unassembled WGS sequence"/>
</dbReference>
<accession>A0ABW6ZH40</accession>
<sequence>MATGATVVRLAAAITLAWTHSVQKSAWQEDWRATSDGLMLAEVRVQGSGAGMEPPEGAVLKGGFYVAHPTLAPQREVILRRSGATADWQVCIAGTCHSMAELVPPDADPVTLTICE</sequence>
<comment type="caution">
    <text evidence="1">The sequence shown here is derived from an EMBL/GenBank/DDBJ whole genome shotgun (WGS) entry which is preliminary data.</text>
</comment>
<gene>
    <name evidence="1" type="ORF">V5F30_12960</name>
</gene>
<organism evidence="1 2">
    <name type="scientific">Xanthobacter aminoxidans</name>
    <dbReference type="NCBI Taxonomy" id="186280"/>
    <lineage>
        <taxon>Bacteria</taxon>
        <taxon>Pseudomonadati</taxon>
        <taxon>Pseudomonadota</taxon>
        <taxon>Alphaproteobacteria</taxon>
        <taxon>Hyphomicrobiales</taxon>
        <taxon>Xanthobacteraceae</taxon>
        <taxon>Xanthobacter</taxon>
    </lineage>
</organism>
<dbReference type="Pfam" id="PF08905">
    <property type="entry name" value="DUF1850"/>
    <property type="match status" value="1"/>
</dbReference>
<name>A0ABW6ZH40_9HYPH</name>
<evidence type="ECO:0000313" key="2">
    <source>
        <dbReference type="Proteomes" id="UP001604043"/>
    </source>
</evidence>
<protein>
    <submittedName>
        <fullName evidence="1">DUF1850 domain-containing protein</fullName>
    </submittedName>
</protein>
<keyword evidence="2" id="KW-1185">Reference proteome</keyword>
<reference evidence="1 2" key="1">
    <citation type="submission" date="2024-02" db="EMBL/GenBank/DDBJ databases">
        <title>Expansion and revision of Xanthobacter and proposal of Roseixanthobacter gen. nov.</title>
        <authorList>
            <person name="Soltysiak M.P.M."/>
            <person name="Jalihal A."/>
            <person name="Ory A."/>
            <person name="Chrisophersen C."/>
            <person name="Lee A.D."/>
            <person name="Boulton J."/>
            <person name="Springer M."/>
        </authorList>
    </citation>
    <scope>NUCLEOTIDE SEQUENCE [LARGE SCALE GENOMIC DNA]</scope>
    <source>
        <strain evidence="1 2">CB5</strain>
    </source>
</reference>
<dbReference type="EMBL" id="JBAFUR010000003">
    <property type="protein sequence ID" value="MFG1253111.1"/>
    <property type="molecule type" value="Genomic_DNA"/>
</dbReference>
<dbReference type="RefSeq" id="WP_394013878.1">
    <property type="nucleotide sequence ID" value="NZ_JBAFUR010000003.1"/>
</dbReference>
<proteinExistence type="predicted"/>
<dbReference type="InterPro" id="IPR015001">
    <property type="entry name" value="DUF1850"/>
</dbReference>